<protein>
    <submittedName>
        <fullName evidence="9">ABC transporter permease</fullName>
    </submittedName>
</protein>
<feature type="domain" description="ABC transmembrane type-1" evidence="8">
    <location>
        <begin position="99"/>
        <end position="299"/>
    </location>
</feature>
<dbReference type="PANTHER" id="PTHR43163:SF6">
    <property type="entry name" value="DIPEPTIDE TRANSPORT SYSTEM PERMEASE PROTEIN DPPB-RELATED"/>
    <property type="match status" value="1"/>
</dbReference>
<dbReference type="EMBL" id="CP118247">
    <property type="protein sequence ID" value="WDR07151.1"/>
    <property type="molecule type" value="Genomic_DNA"/>
</dbReference>
<evidence type="ECO:0000313" key="9">
    <source>
        <dbReference type="EMBL" id="WDR07151.1"/>
    </source>
</evidence>
<gene>
    <name evidence="9" type="ORF">PSQ90_06900</name>
</gene>
<comment type="similarity">
    <text evidence="7">Belongs to the binding-protein-dependent transport system permease family.</text>
</comment>
<evidence type="ECO:0000256" key="3">
    <source>
        <dbReference type="ARBA" id="ARBA00022475"/>
    </source>
</evidence>
<evidence type="ECO:0000256" key="6">
    <source>
        <dbReference type="ARBA" id="ARBA00023136"/>
    </source>
</evidence>
<keyword evidence="4 7" id="KW-0812">Transmembrane</keyword>
<evidence type="ECO:0000256" key="5">
    <source>
        <dbReference type="ARBA" id="ARBA00022989"/>
    </source>
</evidence>
<feature type="transmembrane region" description="Helical" evidence="7">
    <location>
        <begin position="105"/>
        <end position="128"/>
    </location>
</feature>
<accession>A0ABY7Z0M8</accession>
<dbReference type="Pfam" id="PF00528">
    <property type="entry name" value="BPD_transp_1"/>
    <property type="match status" value="1"/>
</dbReference>
<organism evidence="9 10">
    <name type="scientific">Devosia rhodophyticola</name>
    <dbReference type="NCBI Taxonomy" id="3026423"/>
    <lineage>
        <taxon>Bacteria</taxon>
        <taxon>Pseudomonadati</taxon>
        <taxon>Pseudomonadota</taxon>
        <taxon>Alphaproteobacteria</taxon>
        <taxon>Hyphomicrobiales</taxon>
        <taxon>Devosiaceae</taxon>
        <taxon>Devosia</taxon>
    </lineage>
</organism>
<comment type="subcellular location">
    <subcellularLocation>
        <location evidence="1 7">Cell membrane</location>
        <topology evidence="1 7">Multi-pass membrane protein</topology>
    </subcellularLocation>
</comment>
<dbReference type="SUPFAM" id="SSF161098">
    <property type="entry name" value="MetI-like"/>
    <property type="match status" value="1"/>
</dbReference>
<feature type="transmembrane region" description="Helical" evidence="7">
    <location>
        <begin position="234"/>
        <end position="260"/>
    </location>
</feature>
<feature type="transmembrane region" description="Helical" evidence="7">
    <location>
        <begin position="12"/>
        <end position="30"/>
    </location>
</feature>
<dbReference type="PANTHER" id="PTHR43163">
    <property type="entry name" value="DIPEPTIDE TRANSPORT SYSTEM PERMEASE PROTEIN DPPB-RELATED"/>
    <property type="match status" value="1"/>
</dbReference>
<dbReference type="InterPro" id="IPR035906">
    <property type="entry name" value="MetI-like_sf"/>
</dbReference>
<name>A0ABY7Z0M8_9HYPH</name>
<dbReference type="CDD" id="cd06261">
    <property type="entry name" value="TM_PBP2"/>
    <property type="match status" value="1"/>
</dbReference>
<dbReference type="PROSITE" id="PS50928">
    <property type="entry name" value="ABC_TM1"/>
    <property type="match status" value="1"/>
</dbReference>
<evidence type="ECO:0000256" key="7">
    <source>
        <dbReference type="RuleBase" id="RU363032"/>
    </source>
</evidence>
<feature type="transmembrane region" description="Helical" evidence="7">
    <location>
        <begin position="280"/>
        <end position="303"/>
    </location>
</feature>
<dbReference type="InterPro" id="IPR000515">
    <property type="entry name" value="MetI-like"/>
</dbReference>
<keyword evidence="6 7" id="KW-0472">Membrane</keyword>
<keyword evidence="5 7" id="KW-1133">Transmembrane helix</keyword>
<proteinExistence type="inferred from homology"/>
<evidence type="ECO:0000313" key="10">
    <source>
        <dbReference type="Proteomes" id="UP001222118"/>
    </source>
</evidence>
<evidence type="ECO:0000259" key="8">
    <source>
        <dbReference type="PROSITE" id="PS50928"/>
    </source>
</evidence>
<feature type="transmembrane region" description="Helical" evidence="7">
    <location>
        <begin position="176"/>
        <end position="196"/>
    </location>
</feature>
<reference evidence="9 10" key="1">
    <citation type="submission" date="2023-02" db="EMBL/GenBank/DDBJ databases">
        <title>Devosia chondri sp. nov., isolated from the phycosphere of marine algae.</title>
        <authorList>
            <person name="Kim J.M."/>
            <person name="Lee J.K."/>
            <person name="Choi B.J."/>
            <person name="Bayburt H."/>
            <person name="Jeon C.O."/>
        </authorList>
    </citation>
    <scope>NUCLEOTIDE SEQUENCE [LARGE SCALE GENOMIC DNA]</scope>
    <source>
        <strain evidence="9 10">G2-5</strain>
    </source>
</reference>
<evidence type="ECO:0000256" key="1">
    <source>
        <dbReference type="ARBA" id="ARBA00004651"/>
    </source>
</evidence>
<dbReference type="Proteomes" id="UP001222118">
    <property type="component" value="Chromosome"/>
</dbReference>
<keyword evidence="3" id="KW-1003">Cell membrane</keyword>
<keyword evidence="10" id="KW-1185">Reference proteome</keyword>
<feature type="transmembrane region" description="Helical" evidence="7">
    <location>
        <begin position="149"/>
        <end position="170"/>
    </location>
</feature>
<sequence length="313" mass="34605">MASYLLVRLVRWITGLLMVMFLTFTMMHFSGSNPVDIMVSQGSSADWPQQRIEALKEKFGFDKPFFEQLVDYTNNLLHGEFGRSIKFNRDVAPILETKVPISVQLGLAATFLVILFGVPLGVLAAAAHNRWPDTVILGTTMTLQAIPEFVLGPVLTVIFVLWLKILAVPVGWNGLFTQQSILPLAVLTIANVPIIIRQTRASMLEMAGSDYIRTARTKGLSERKILMKHMLRPALIPVSTTAGMLMTSLVNGAIFVEAVFNIPGLGNLTRDATLSLDYPLVMGVVIIITVLVMMGNLIVDLSYPLIDPRIRNR</sequence>
<dbReference type="Gene3D" id="1.10.3720.10">
    <property type="entry name" value="MetI-like"/>
    <property type="match status" value="1"/>
</dbReference>
<evidence type="ECO:0000256" key="4">
    <source>
        <dbReference type="ARBA" id="ARBA00022692"/>
    </source>
</evidence>
<keyword evidence="2 7" id="KW-0813">Transport</keyword>
<evidence type="ECO:0000256" key="2">
    <source>
        <dbReference type="ARBA" id="ARBA00022448"/>
    </source>
</evidence>